<dbReference type="GO" id="GO:0005524">
    <property type="term" value="F:ATP binding"/>
    <property type="evidence" value="ECO:0007669"/>
    <property type="project" value="UniProtKB-KW"/>
</dbReference>
<dbReference type="STRING" id="879305.HMPREF9290_1656"/>
<evidence type="ECO:0000313" key="13">
    <source>
        <dbReference type="Proteomes" id="UP000005286"/>
    </source>
</evidence>
<dbReference type="PATRIC" id="fig|879305.3.peg.30"/>
<dbReference type="InterPro" id="IPR038726">
    <property type="entry name" value="PDDEXK_AddAB-type"/>
</dbReference>
<evidence type="ECO:0000256" key="6">
    <source>
        <dbReference type="ARBA" id="ARBA00022839"/>
    </source>
</evidence>
<dbReference type="Pfam" id="PF21445">
    <property type="entry name" value="ADDB_N"/>
    <property type="match status" value="1"/>
</dbReference>
<evidence type="ECO:0000256" key="7">
    <source>
        <dbReference type="ARBA" id="ARBA00022840"/>
    </source>
</evidence>
<protein>
    <submittedName>
        <fullName evidence="12">Putative ATP-dependent nuclease subunit B</fullName>
    </submittedName>
</protein>
<keyword evidence="1" id="KW-0540">Nuclease</keyword>
<dbReference type="EMBL" id="AEXM01000001">
    <property type="protein sequence ID" value="EGC82917.1"/>
    <property type="molecule type" value="Genomic_DNA"/>
</dbReference>
<evidence type="ECO:0000313" key="12">
    <source>
        <dbReference type="EMBL" id="EGC82917.1"/>
    </source>
</evidence>
<dbReference type="InterPro" id="IPR049035">
    <property type="entry name" value="ADDB_N"/>
</dbReference>
<dbReference type="GO" id="GO:0006281">
    <property type="term" value="P:DNA repair"/>
    <property type="evidence" value="ECO:0007669"/>
    <property type="project" value="UniProtKB-KW"/>
</dbReference>
<dbReference type="GO" id="GO:0006310">
    <property type="term" value="P:DNA recombination"/>
    <property type="evidence" value="ECO:0007669"/>
    <property type="project" value="TreeGrafter"/>
</dbReference>
<reference evidence="12 13" key="1">
    <citation type="submission" date="2011-01" db="EMBL/GenBank/DDBJ databases">
        <authorList>
            <person name="Durkin A.S."/>
            <person name="Madupu R."/>
            <person name="Torralba M."/>
            <person name="Gillis M."/>
            <person name="Methe B."/>
            <person name="Sutton G."/>
            <person name="Nelson K.E."/>
        </authorList>
    </citation>
    <scope>NUCLEOTIDE SEQUENCE [LARGE SCALE GENOMIC DNA]</scope>
    <source>
        <strain evidence="12 13">ACS-065-V-Col13</strain>
    </source>
</reference>
<gene>
    <name evidence="12" type="ORF">HMPREF9290_1656</name>
</gene>
<dbReference type="AlphaFoldDB" id="F0GT99"/>
<dbReference type="InterPro" id="IPR011335">
    <property type="entry name" value="Restrct_endonuc-II-like"/>
</dbReference>
<dbReference type="GO" id="GO:0004386">
    <property type="term" value="F:helicase activity"/>
    <property type="evidence" value="ECO:0007669"/>
    <property type="project" value="UniProtKB-KW"/>
</dbReference>
<evidence type="ECO:0000256" key="3">
    <source>
        <dbReference type="ARBA" id="ARBA00022763"/>
    </source>
</evidence>
<evidence type="ECO:0000256" key="2">
    <source>
        <dbReference type="ARBA" id="ARBA00022741"/>
    </source>
</evidence>
<proteinExistence type="predicted"/>
<keyword evidence="7" id="KW-0067">ATP-binding</keyword>
<dbReference type="Pfam" id="PF12705">
    <property type="entry name" value="PDDEXK_1"/>
    <property type="match status" value="1"/>
</dbReference>
<dbReference type="PANTHER" id="PTHR30591">
    <property type="entry name" value="RECBCD ENZYME SUBUNIT RECC"/>
    <property type="match status" value="1"/>
</dbReference>
<comment type="caution">
    <text evidence="12">The sequence shown here is derived from an EMBL/GenBank/DDBJ whole genome shotgun (WGS) entry which is preliminary data.</text>
</comment>
<keyword evidence="6" id="KW-0269">Exonuclease</keyword>
<dbReference type="Gene3D" id="3.40.50.300">
    <property type="entry name" value="P-loop containing nucleotide triphosphate hydrolases"/>
    <property type="match status" value="4"/>
</dbReference>
<feature type="domain" description="PD-(D/E)XK endonuclease-like" evidence="10">
    <location>
        <begin position="770"/>
        <end position="1094"/>
    </location>
</feature>
<evidence type="ECO:0000256" key="5">
    <source>
        <dbReference type="ARBA" id="ARBA00022806"/>
    </source>
</evidence>
<evidence type="ECO:0000256" key="4">
    <source>
        <dbReference type="ARBA" id="ARBA00022801"/>
    </source>
</evidence>
<dbReference type="GO" id="GO:0004527">
    <property type="term" value="F:exonuclease activity"/>
    <property type="evidence" value="ECO:0007669"/>
    <property type="project" value="UniProtKB-KW"/>
</dbReference>
<keyword evidence="5" id="KW-0347">Helicase</keyword>
<dbReference type="InterPro" id="IPR011604">
    <property type="entry name" value="PDDEXK-like_dom_sf"/>
</dbReference>
<dbReference type="GO" id="GO:0003677">
    <property type="term" value="F:DNA binding"/>
    <property type="evidence" value="ECO:0007669"/>
    <property type="project" value="UniProtKB-KW"/>
</dbReference>
<dbReference type="Proteomes" id="UP000005286">
    <property type="component" value="Unassembled WGS sequence"/>
</dbReference>
<dbReference type="InterPro" id="IPR027417">
    <property type="entry name" value="P-loop_NTPase"/>
</dbReference>
<name>F0GT99_9FIRM</name>
<keyword evidence="2" id="KW-0547">Nucleotide-binding</keyword>
<dbReference type="SUPFAM" id="SSF52540">
    <property type="entry name" value="P-loop containing nucleoside triphosphate hydrolases"/>
    <property type="match status" value="1"/>
</dbReference>
<sequence length="1122" mass="131201">MINTIISKFPKDSSIYIYKKIEEDLKQGKKAILLVPEQYTLETDINFMKNISYKSVMDAKILSFSSLKSFITDKIGESDKQFLSKNAKLLLITNILQDKNDDLTLFKNNYNNVDFVNNISALISSIKDNNFDEDFFEDVEGSDDPVTKIKFKEIKMIYDEYEKEIANKFIDSEDNLSYIIDKLPECDFLDGVNFYFDKFDSLSELKISFVDALLKRGNQVSISLNMDKTYLYDRRLNDLEIFDSSINLYYKLRELDQTKDLVLDDTKNPDDLSHLVENFERYNYKKYNKAPAHIRFIENPSTKTEVETCAQLINYMIKKEGYRYRDIGIYISDEDEYKNEIEKVFNRYDLPVFMDSGRKLSDNHIIKTFLAILRLAIYNFSQDDLNYFLRSGLFSFAEDFDKKIIVFQNFIRNRKIKGKMFLDDKYFILDKEFYENLYENDPKREEKLTEKILEYGIVNELRERIIKLISPILSLNDEITITIAKAIFDVLNDEDIRSGINKYQQILKSTSKLDDFKENDQVWDKFVEILEDLVALMGERESNLRKIYGLIEATCRDINVGIIPPSKDHIIVTSFSRARISDRGINFALGLNDVFFPSGSSADMIVGKNEKDKLKDLNLDLKAMDEDLDEREKLNLYRLITISDRIFFSYSLSNRKSEAINKSVVLNSIMNIFRDGKGKMYFESMIYGNDLNLSIEKYSFEKIGKYALENIRKIKKNEKIDPDAYDISKAFIKYLKSNDDFDLIRKGLTYSNDKEKLSKELSSKLYKKNHFNVSEIERYSRCPYQYFVNYGLRPNIEDSYDVDHLEVGNIVHKLLEDISKVLKDTDIEIIDPKNLEEILIENFRLATEKNLDQTRRVDPRNKFILNNILKSGKRNTDKLIDQVKKGDFEVYAVEKDFGYKNRESLPEVYIDGENYLRGRIDRIDKSGDFVRIIDYKTGNKEFKIVNLLNGLDLQLLVYMMAASLNDKEIMVPIGSFYMPLADEITTLKEGYSKEAIESSTLDKFRINGLIIKINEEIFRLIDKDSGSLKDSSIIDMKKSDILDPIQAEKLQEFAKNLVAKYIRNIKDGDIRLNPLSYGKDRNECQWCDYKGICKFDPTIDQLRFRQFDDNLSLKDLGGEVDV</sequence>
<keyword evidence="3" id="KW-0227">DNA damage</keyword>
<evidence type="ECO:0000259" key="11">
    <source>
        <dbReference type="Pfam" id="PF21445"/>
    </source>
</evidence>
<dbReference type="eggNOG" id="COG3857">
    <property type="taxonomic scope" value="Bacteria"/>
</dbReference>
<evidence type="ECO:0000256" key="1">
    <source>
        <dbReference type="ARBA" id="ARBA00022722"/>
    </source>
</evidence>
<accession>F0GT99</accession>
<keyword evidence="8" id="KW-0238">DNA-binding</keyword>
<evidence type="ECO:0000256" key="8">
    <source>
        <dbReference type="ARBA" id="ARBA00023125"/>
    </source>
</evidence>
<dbReference type="SUPFAM" id="SSF52980">
    <property type="entry name" value="Restriction endonuclease-like"/>
    <property type="match status" value="1"/>
</dbReference>
<keyword evidence="9" id="KW-0234">DNA repair</keyword>
<organism evidence="12 13">
    <name type="scientific">Anaerococcus prevotii ACS-065-V-Col13</name>
    <dbReference type="NCBI Taxonomy" id="879305"/>
    <lineage>
        <taxon>Bacteria</taxon>
        <taxon>Bacillati</taxon>
        <taxon>Bacillota</taxon>
        <taxon>Tissierellia</taxon>
        <taxon>Tissierellales</taxon>
        <taxon>Peptoniphilaceae</taxon>
        <taxon>Anaerococcus</taxon>
    </lineage>
</organism>
<evidence type="ECO:0000256" key="9">
    <source>
        <dbReference type="ARBA" id="ARBA00023204"/>
    </source>
</evidence>
<dbReference type="Gene3D" id="3.90.320.10">
    <property type="match status" value="1"/>
</dbReference>
<keyword evidence="13" id="KW-1185">Reference proteome</keyword>
<dbReference type="RefSeq" id="WP_004833763.1">
    <property type="nucleotide sequence ID" value="NZ_AEXM01000001.1"/>
</dbReference>
<feature type="domain" description="ATP-dependent helicase/deoxyribonuclease subunit B N-terminal" evidence="11">
    <location>
        <begin position="14"/>
        <end position="264"/>
    </location>
</feature>
<evidence type="ECO:0000259" key="10">
    <source>
        <dbReference type="Pfam" id="PF12705"/>
    </source>
</evidence>
<dbReference type="PANTHER" id="PTHR30591:SF1">
    <property type="entry name" value="RECBCD ENZYME SUBUNIT RECC"/>
    <property type="match status" value="1"/>
</dbReference>
<keyword evidence="4" id="KW-0378">Hydrolase</keyword>